<comment type="caution">
    <text evidence="2">The sequence shown here is derived from an EMBL/GenBank/DDBJ whole genome shotgun (WGS) entry which is preliminary data.</text>
</comment>
<evidence type="ECO:0000313" key="2">
    <source>
        <dbReference type="EMBL" id="KPV42210.1"/>
    </source>
</evidence>
<proteinExistence type="predicted"/>
<dbReference type="InterPro" id="IPR050483">
    <property type="entry name" value="CoA-transferase_III_domain"/>
</dbReference>
<dbReference type="EMBL" id="LJCQ01000477">
    <property type="protein sequence ID" value="KPV42210.1"/>
    <property type="molecule type" value="Genomic_DNA"/>
</dbReference>
<sequence>MTVLEIGQVVAGPTAGLIFSDLGFRVIKIENPNGGDISRKLTGSSSGTFEYYNRGKESIALDFRTDTGKKILEGLIKNADIIVENLGPGSMDKIINQDRIKQLNPKIIYLSIKGYMCGPYENRKSLDFPIEIESGIAYMTGLKNKPMRIGSSAIDMATAMMGVMLVLDKLRRHESGFIKIGLFETAMFLVGQHIVTYQKEKRDLMPLNEENFAWGIYDFFMSSDNKKIFIAISTDTQWGDFCRAFNIPPRDEYKSNIQRYNQRDKLIPEIQKILISYNLNDIILRLNKFNISYGILNRPWDLLKNEHALMHMVNAEYNGTDFIMPYVPGTRNNKKNIENLGCSSLKILRELGYTAEEIKNFIDSGVIK</sequence>
<dbReference type="AlphaFoldDB" id="A0A0P9C9Z7"/>
<dbReference type="Gene3D" id="3.40.50.10540">
    <property type="entry name" value="Crotonobetainyl-coa:carnitine coa-transferase, domain 1"/>
    <property type="match status" value="1"/>
</dbReference>
<dbReference type="SUPFAM" id="SSF89796">
    <property type="entry name" value="CoA-transferase family III (CaiB/BaiF)"/>
    <property type="match status" value="1"/>
</dbReference>
<dbReference type="PANTHER" id="PTHR48207:SF3">
    <property type="entry name" value="SUCCINATE--HYDROXYMETHYLGLUTARATE COA-TRANSFERASE"/>
    <property type="match status" value="1"/>
</dbReference>
<evidence type="ECO:0000313" key="3">
    <source>
        <dbReference type="EMBL" id="KQB34669.1"/>
    </source>
</evidence>
<dbReference type="Proteomes" id="UP000050320">
    <property type="component" value="Unassembled WGS sequence"/>
</dbReference>
<reference evidence="2 5" key="1">
    <citation type="submission" date="2015-09" db="EMBL/GenBank/DDBJ databases">
        <title>Draft genome sequence of Acidiplasma aeolicum DSM 18409.</title>
        <authorList>
            <person name="Hemp J."/>
        </authorList>
    </citation>
    <scope>NUCLEOTIDE SEQUENCE [LARGE SCALE GENOMIC DNA]</scope>
    <source>
        <strain evidence="2 5">V</strain>
    </source>
</reference>
<dbReference type="InterPro" id="IPR044855">
    <property type="entry name" value="CoA-Trfase_III_dom3_sf"/>
</dbReference>
<dbReference type="Pfam" id="PF02515">
    <property type="entry name" value="CoA_transf_3"/>
    <property type="match status" value="1"/>
</dbReference>
<accession>A0A0P9C9Z7</accession>
<reference evidence="3 4" key="2">
    <citation type="submission" date="2015-09" db="EMBL/GenBank/DDBJ databases">
        <title>Heavy metals and arsenic resistance mechanisms in polyextremophilic archaea of the family Ferroplasmaceae.</title>
        <authorList>
            <person name="Bulaev A.G."/>
            <person name="Kanygina A.V."/>
        </authorList>
    </citation>
    <scope>NUCLEOTIDE SEQUENCE [LARGE SCALE GENOMIC DNA]</scope>
    <source>
        <strain evidence="3 4">VT</strain>
    </source>
</reference>
<evidence type="ECO:0000313" key="4">
    <source>
        <dbReference type="Proteomes" id="UP000050320"/>
    </source>
</evidence>
<keyword evidence="4" id="KW-1185">Reference proteome</keyword>
<dbReference type="PANTHER" id="PTHR48207">
    <property type="entry name" value="SUCCINATE--HYDROXYMETHYLGLUTARATE COA-TRANSFERASE"/>
    <property type="match status" value="1"/>
</dbReference>
<evidence type="ECO:0000256" key="1">
    <source>
        <dbReference type="ARBA" id="ARBA00022679"/>
    </source>
</evidence>
<dbReference type="InterPro" id="IPR003673">
    <property type="entry name" value="CoA-Trfase_fam_III"/>
</dbReference>
<dbReference type="EMBL" id="LKBG01000227">
    <property type="protein sequence ID" value="KQB34669.1"/>
    <property type="molecule type" value="Genomic_DNA"/>
</dbReference>
<protein>
    <submittedName>
        <fullName evidence="2">Carnitine dehydratase</fullName>
    </submittedName>
</protein>
<keyword evidence="1" id="KW-0808">Transferase</keyword>
<dbReference type="Gene3D" id="3.30.1540.10">
    <property type="entry name" value="formyl-coa transferase, domain 3"/>
    <property type="match status" value="1"/>
</dbReference>
<evidence type="ECO:0000313" key="5">
    <source>
        <dbReference type="Proteomes" id="UP000050515"/>
    </source>
</evidence>
<dbReference type="GO" id="GO:0008410">
    <property type="term" value="F:CoA-transferase activity"/>
    <property type="evidence" value="ECO:0007669"/>
    <property type="project" value="TreeGrafter"/>
</dbReference>
<dbReference type="InterPro" id="IPR023606">
    <property type="entry name" value="CoA-Trfase_III_dom_1_sf"/>
</dbReference>
<dbReference type="Proteomes" id="UP000050515">
    <property type="component" value="Unassembled WGS sequence"/>
</dbReference>
<name>A0A0P9C9Z7_9ARCH</name>
<dbReference type="PATRIC" id="fig|507754.4.peg.776"/>
<gene>
    <name evidence="3" type="ORF">AOG54_04115</name>
    <name evidence="2" type="ORF">SE19_09235</name>
</gene>
<organism evidence="2 5">
    <name type="scientific">Acidiplasma aeolicum</name>
    <dbReference type="NCBI Taxonomy" id="507754"/>
    <lineage>
        <taxon>Archaea</taxon>
        <taxon>Methanobacteriati</taxon>
        <taxon>Thermoplasmatota</taxon>
        <taxon>Thermoplasmata</taxon>
        <taxon>Thermoplasmatales</taxon>
        <taxon>Ferroplasmaceae</taxon>
        <taxon>Acidiplasma</taxon>
    </lineage>
</organism>